<dbReference type="EMBL" id="AFZB01000004">
    <property type="protein sequence ID" value="EGW55301.1"/>
    <property type="molecule type" value="Genomic_DNA"/>
</dbReference>
<gene>
    <name evidence="1" type="ORF">TevJSym_ad00350</name>
</gene>
<evidence type="ECO:0000313" key="1">
    <source>
        <dbReference type="EMBL" id="EGW55301.1"/>
    </source>
</evidence>
<reference evidence="1 2" key="1">
    <citation type="journal article" date="2011" name="ISME J.">
        <title>The endosymbionts of the deep-sea tubeworms Riftia pachyptila and Tevnia jerichonana share an identical physiology as revealed by proteogenomic analyses.</title>
        <authorList>
            <person name="Gardebrecht A."/>
            <person name="Markert S."/>
            <person name="Felbeck H."/>
            <person name="Thuermer A."/>
            <person name="Albrecht D."/>
            <person name="Wollherr A."/>
            <person name="Kabisch J."/>
            <person name="Lehmann R."/>
            <person name="Daniel R."/>
            <person name="Liesegang H."/>
            <person name="Hecker M."/>
            <person name="Sievert S.M."/>
            <person name="Schweder T."/>
        </authorList>
    </citation>
    <scope>NUCLEOTIDE SEQUENCE [LARGE SCALE GENOMIC DNA]</scope>
</reference>
<dbReference type="AlphaFoldDB" id="G2FCS1"/>
<name>G2FCS1_9GAMM</name>
<evidence type="ECO:0000313" key="2">
    <source>
        <dbReference type="Proteomes" id="UP000005167"/>
    </source>
</evidence>
<protein>
    <submittedName>
        <fullName evidence="1">Uncharacterized protein</fullName>
    </submittedName>
</protein>
<comment type="caution">
    <text evidence="1">The sequence shown here is derived from an EMBL/GenBank/DDBJ whole genome shotgun (WGS) entry which is preliminary data.</text>
</comment>
<organism evidence="1 2">
    <name type="scientific">endosymbiont of Tevnia jerichonana</name>
    <name type="common">vent Tica</name>
    <dbReference type="NCBI Taxonomy" id="1049564"/>
    <lineage>
        <taxon>Bacteria</taxon>
        <taxon>Pseudomonadati</taxon>
        <taxon>Pseudomonadota</taxon>
        <taxon>Gammaproteobacteria</taxon>
        <taxon>sulfur-oxidizing symbionts</taxon>
    </lineage>
</organism>
<proteinExistence type="predicted"/>
<sequence length="52" mass="5394">MKHIKKVLSYSIAGSIGLSVIASLNGCSDQGAPPPAALAHRLAPNRGKTPLW</sequence>
<dbReference type="RefSeq" id="WP_006474025.1">
    <property type="nucleotide sequence ID" value="NZ_AFZB01000004.1"/>
</dbReference>
<accession>G2FCS1</accession>
<keyword evidence="2" id="KW-1185">Reference proteome</keyword>
<dbReference type="Proteomes" id="UP000005167">
    <property type="component" value="Unassembled WGS sequence"/>
</dbReference>